<sequence>MKRLNASLTASALLLAGAAASPLANAAEYPIGHPQQAHGMEVAAVYLQPVIMEPAGNLPAKQADVHLEADIMALEENPNGIPAGAWVPYLTVDYVLSREGSDKTVSGTFMPMVASDGTHYGANVKLEGPGKYHLEYTIHAPTYMGKPFMRHVDRDTGVAEWFDPFTLEYDFVYAGTGKKGGY</sequence>
<dbReference type="PIRSF" id="PIRSF017018">
    <property type="entry name" value="Tp34"/>
    <property type="match status" value="1"/>
</dbReference>
<evidence type="ECO:0008006" key="6">
    <source>
        <dbReference type="Google" id="ProtNLM"/>
    </source>
</evidence>
<dbReference type="STRING" id="1658765.Msub_10026"/>
<evidence type="ECO:0000256" key="2">
    <source>
        <dbReference type="ARBA" id="ARBA00022729"/>
    </source>
</evidence>
<evidence type="ECO:0000313" key="5">
    <source>
        <dbReference type="Proteomes" id="UP000036102"/>
    </source>
</evidence>
<keyword evidence="5" id="KW-1185">Reference proteome</keyword>
<feature type="signal peptide" evidence="3">
    <location>
        <begin position="1"/>
        <end position="26"/>
    </location>
</feature>
<protein>
    <recommendedName>
        <fullName evidence="6">Fe2+ transport protein</fullName>
    </recommendedName>
</protein>
<evidence type="ECO:0000313" key="4">
    <source>
        <dbReference type="EMBL" id="KMQ73865.1"/>
    </source>
</evidence>
<organism evidence="4 5">
    <name type="scientific">Marinobacter subterrani</name>
    <dbReference type="NCBI Taxonomy" id="1658765"/>
    <lineage>
        <taxon>Bacteria</taxon>
        <taxon>Pseudomonadati</taxon>
        <taxon>Pseudomonadota</taxon>
        <taxon>Gammaproteobacteria</taxon>
        <taxon>Pseudomonadales</taxon>
        <taxon>Marinobacteraceae</taxon>
        <taxon>Marinobacter</taxon>
    </lineage>
</organism>
<evidence type="ECO:0000256" key="1">
    <source>
        <dbReference type="ARBA" id="ARBA00010013"/>
    </source>
</evidence>
<dbReference type="PATRIC" id="fig|1658765.3.peg.25"/>
<dbReference type="OrthoDB" id="1495621at2"/>
<comment type="caution">
    <text evidence="4">The sequence shown here is derived from an EMBL/GenBank/DDBJ whole genome shotgun (WGS) entry which is preliminary data.</text>
</comment>
<dbReference type="AlphaFoldDB" id="A0A0J7LY87"/>
<dbReference type="EMBL" id="LFBU01000001">
    <property type="protein sequence ID" value="KMQ73865.1"/>
    <property type="molecule type" value="Genomic_DNA"/>
</dbReference>
<feature type="chain" id="PRO_5005291176" description="Fe2+ transport protein" evidence="3">
    <location>
        <begin position="27"/>
        <end position="182"/>
    </location>
</feature>
<comment type="similarity">
    <text evidence="1">Belongs to the UPF0423 family.</text>
</comment>
<gene>
    <name evidence="4" type="ORF">Msub_10026</name>
</gene>
<proteinExistence type="inferred from homology"/>
<dbReference type="Gene3D" id="2.60.40.2480">
    <property type="entry name" value="Periplasmic metal-binding protein Tp34-type"/>
    <property type="match status" value="1"/>
</dbReference>
<dbReference type="Proteomes" id="UP000036102">
    <property type="component" value="Unassembled WGS sequence"/>
</dbReference>
<name>A0A0J7LY87_9GAMM</name>
<reference evidence="4 5" key="1">
    <citation type="submission" date="2015-06" db="EMBL/GenBank/DDBJ databases">
        <title>Marinobacter subterrani, a genetically tractable neutrophilic iron-oxidizing strain isolated from the Soudan Iron Mine.</title>
        <authorList>
            <person name="Bonis B.M."/>
            <person name="Gralnick J.A."/>
        </authorList>
    </citation>
    <scope>NUCLEOTIDE SEQUENCE [LARGE SCALE GENOMIC DNA]</scope>
    <source>
        <strain evidence="4 5">JG233</strain>
    </source>
</reference>
<dbReference type="InterPro" id="IPR018470">
    <property type="entry name" value="Metal-bd_Tp34-typ"/>
</dbReference>
<evidence type="ECO:0000256" key="3">
    <source>
        <dbReference type="SAM" id="SignalP"/>
    </source>
</evidence>
<accession>A0A0J7LY87</accession>
<keyword evidence="2 3" id="KW-0732">Signal</keyword>
<dbReference type="Pfam" id="PF10634">
    <property type="entry name" value="Iron_transport"/>
    <property type="match status" value="1"/>
</dbReference>
<dbReference type="RefSeq" id="WP_048494149.1">
    <property type="nucleotide sequence ID" value="NZ_LFBU01000001.1"/>
</dbReference>
<dbReference type="InterPro" id="IPR038482">
    <property type="entry name" value="Tp34-type_sf"/>
</dbReference>